<reference evidence="3 4" key="1">
    <citation type="submission" date="2016-12" db="EMBL/GenBank/DDBJ databases">
        <title>Study of bacterial adaptation to deep sea.</title>
        <authorList>
            <person name="Song J."/>
            <person name="Yoshizawa S."/>
            <person name="Kogure K."/>
        </authorList>
    </citation>
    <scope>NUCLEOTIDE SEQUENCE [LARGE SCALE GENOMIC DNA]</scope>
    <source>
        <strain evidence="3 4">SAORIC-165</strain>
    </source>
</reference>
<sequence length="193" mass="21236">MKSYKNKPKRSGFTLIEILTVITILAVLGGIGFGTYMLVIRQTKSKQAEVMIENISSSLEARINQGFSQIDIDDLSGLIDADALYPTGDGLATSSENLYAVLSGDYTLTGEVDDDRQPMFPQIDPEYEGKGKYVNKDLLLVDPWNQPLRYKYPGDKNNVENGFDIWSLGPDGVDADSNNDDGVDGGLDNITNW</sequence>
<name>A0A2S7U6N5_9BACT</name>
<accession>A0A2S7U6N5</accession>
<dbReference type="Proteomes" id="UP000239907">
    <property type="component" value="Unassembled WGS sequence"/>
</dbReference>
<dbReference type="RefSeq" id="WP_105044886.1">
    <property type="nucleotide sequence ID" value="NZ_MQWA01000001.1"/>
</dbReference>
<proteinExistence type="predicted"/>
<evidence type="ECO:0000256" key="1">
    <source>
        <dbReference type="SAM" id="Phobius"/>
    </source>
</evidence>
<dbReference type="InterPro" id="IPR012902">
    <property type="entry name" value="N_methyl_site"/>
</dbReference>
<evidence type="ECO:0000259" key="2">
    <source>
        <dbReference type="Pfam" id="PF08334"/>
    </source>
</evidence>
<dbReference type="InterPro" id="IPR013545">
    <property type="entry name" value="T2SS_protein-GspG_C"/>
</dbReference>
<dbReference type="SUPFAM" id="SSF54523">
    <property type="entry name" value="Pili subunits"/>
    <property type="match status" value="1"/>
</dbReference>
<dbReference type="EMBL" id="MQWA01000001">
    <property type="protein sequence ID" value="PQJ29873.1"/>
    <property type="molecule type" value="Genomic_DNA"/>
</dbReference>
<dbReference type="InterPro" id="IPR045584">
    <property type="entry name" value="Pilin-like"/>
</dbReference>
<dbReference type="OrthoDB" id="9795612at2"/>
<gene>
    <name evidence="3" type="ORF">BSZ32_16205</name>
</gene>
<evidence type="ECO:0000313" key="4">
    <source>
        <dbReference type="Proteomes" id="UP000239907"/>
    </source>
</evidence>
<dbReference type="Gene3D" id="3.30.700.10">
    <property type="entry name" value="Glycoprotein, Type 4 Pilin"/>
    <property type="match status" value="1"/>
</dbReference>
<dbReference type="Pfam" id="PF08334">
    <property type="entry name" value="T2SSG"/>
    <property type="match status" value="1"/>
</dbReference>
<dbReference type="Pfam" id="PF07963">
    <property type="entry name" value="N_methyl"/>
    <property type="match status" value="1"/>
</dbReference>
<evidence type="ECO:0000313" key="3">
    <source>
        <dbReference type="EMBL" id="PQJ29873.1"/>
    </source>
</evidence>
<keyword evidence="1" id="KW-0472">Membrane</keyword>
<keyword evidence="1" id="KW-0812">Transmembrane</keyword>
<feature type="domain" description="Type II secretion system protein GspG C-terminal" evidence="2">
    <location>
        <begin position="127"/>
        <end position="181"/>
    </location>
</feature>
<protein>
    <recommendedName>
        <fullName evidence="2">Type II secretion system protein GspG C-terminal domain-containing protein</fullName>
    </recommendedName>
</protein>
<dbReference type="NCBIfam" id="TIGR02532">
    <property type="entry name" value="IV_pilin_GFxxxE"/>
    <property type="match status" value="1"/>
</dbReference>
<keyword evidence="4" id="KW-1185">Reference proteome</keyword>
<organism evidence="3 4">
    <name type="scientific">Rubritalea profundi</name>
    <dbReference type="NCBI Taxonomy" id="1658618"/>
    <lineage>
        <taxon>Bacteria</taxon>
        <taxon>Pseudomonadati</taxon>
        <taxon>Verrucomicrobiota</taxon>
        <taxon>Verrucomicrobiia</taxon>
        <taxon>Verrucomicrobiales</taxon>
        <taxon>Rubritaleaceae</taxon>
        <taxon>Rubritalea</taxon>
    </lineage>
</organism>
<comment type="caution">
    <text evidence="3">The sequence shown here is derived from an EMBL/GenBank/DDBJ whole genome shotgun (WGS) entry which is preliminary data.</text>
</comment>
<feature type="transmembrane region" description="Helical" evidence="1">
    <location>
        <begin position="12"/>
        <end position="39"/>
    </location>
</feature>
<dbReference type="AlphaFoldDB" id="A0A2S7U6N5"/>
<keyword evidence="1" id="KW-1133">Transmembrane helix</keyword>